<protein>
    <submittedName>
        <fullName evidence="1">Uncharacterized protein</fullName>
    </submittedName>
</protein>
<evidence type="ECO:0000313" key="1">
    <source>
        <dbReference type="EMBL" id="MFC3459715.1"/>
    </source>
</evidence>
<reference evidence="2" key="1">
    <citation type="journal article" date="2019" name="Int. J. Syst. Evol. Microbiol.">
        <title>The Global Catalogue of Microorganisms (GCM) 10K type strain sequencing project: providing services to taxonomists for standard genome sequencing and annotation.</title>
        <authorList>
            <consortium name="The Broad Institute Genomics Platform"/>
            <consortium name="The Broad Institute Genome Sequencing Center for Infectious Disease"/>
            <person name="Wu L."/>
            <person name="Ma J."/>
        </authorList>
    </citation>
    <scope>NUCLEOTIDE SEQUENCE [LARGE SCALE GENOMIC DNA]</scope>
    <source>
        <strain evidence="2">CCM 7480</strain>
    </source>
</reference>
<organism evidence="1 2">
    <name type="scientific">Massilia haematophila</name>
    <dbReference type="NCBI Taxonomy" id="457923"/>
    <lineage>
        <taxon>Bacteria</taxon>
        <taxon>Pseudomonadati</taxon>
        <taxon>Pseudomonadota</taxon>
        <taxon>Betaproteobacteria</taxon>
        <taxon>Burkholderiales</taxon>
        <taxon>Oxalobacteraceae</taxon>
        <taxon>Telluria group</taxon>
        <taxon>Massilia</taxon>
    </lineage>
</organism>
<gene>
    <name evidence="1" type="ORF">ACFOPH_15880</name>
</gene>
<comment type="caution">
    <text evidence="1">The sequence shown here is derived from an EMBL/GenBank/DDBJ whole genome shotgun (WGS) entry which is preliminary data.</text>
</comment>
<keyword evidence="2" id="KW-1185">Reference proteome</keyword>
<evidence type="ECO:0000313" key="2">
    <source>
        <dbReference type="Proteomes" id="UP001595665"/>
    </source>
</evidence>
<name>A0ABV7PNI5_9BURK</name>
<proteinExistence type="predicted"/>
<dbReference type="Proteomes" id="UP001595665">
    <property type="component" value="Unassembled WGS sequence"/>
</dbReference>
<dbReference type="RefSeq" id="WP_379736328.1">
    <property type="nucleotide sequence ID" value="NZ_JBHRVV010000001.1"/>
</dbReference>
<dbReference type="EMBL" id="JBHRVV010000001">
    <property type="protein sequence ID" value="MFC3459715.1"/>
    <property type="molecule type" value="Genomic_DNA"/>
</dbReference>
<accession>A0ABV7PNI5</accession>
<sequence length="240" mass="27028">MSITSVAERTALAKFAKLPFDIKPSQTFAPLLTSNYRDGAGVELIGKPDALCTQAHCYTYIESKAGRLNHHPDKASSHRALQDEYTSRTFDMREKSYAFLTDYFYRNSPVFLHDHAFNQSLFKVLAMQTQYGWERYLVVFAQNPKSVDAQRYAEAGLVWCTLATLETMLTVIAAAAEGFYFPFFLNAYRSHYTVTVNPFPNPAHAGFTPEQVAAANRAQFEAVVAARRAEAQHAPDFDPF</sequence>